<comment type="catalytic activity">
    <reaction evidence="3">
        <text>[protein]-L-glutamate 5-O-methyl ester + H2O = L-glutamyl-[protein] + methanol + H(+)</text>
        <dbReference type="Rhea" id="RHEA:23236"/>
        <dbReference type="Rhea" id="RHEA-COMP:10208"/>
        <dbReference type="Rhea" id="RHEA-COMP:10311"/>
        <dbReference type="ChEBI" id="CHEBI:15377"/>
        <dbReference type="ChEBI" id="CHEBI:15378"/>
        <dbReference type="ChEBI" id="CHEBI:17790"/>
        <dbReference type="ChEBI" id="CHEBI:29973"/>
        <dbReference type="ChEBI" id="CHEBI:82795"/>
        <dbReference type="EC" id="3.1.1.61"/>
    </reaction>
</comment>
<dbReference type="InterPro" id="IPR035909">
    <property type="entry name" value="CheB_C"/>
</dbReference>
<evidence type="ECO:0000313" key="6">
    <source>
        <dbReference type="EMBL" id="NMG22456.1"/>
    </source>
</evidence>
<gene>
    <name evidence="6" type="ORF">DP116_24610</name>
</gene>
<feature type="active site" evidence="4">
    <location>
        <position position="22"/>
    </location>
</feature>
<evidence type="ECO:0000256" key="4">
    <source>
        <dbReference type="PROSITE-ProRule" id="PRU00050"/>
    </source>
</evidence>
<feature type="domain" description="CheB-type methylesterase" evidence="5">
    <location>
        <begin position="10"/>
        <end position="200"/>
    </location>
</feature>
<evidence type="ECO:0000313" key="7">
    <source>
        <dbReference type="Proteomes" id="UP000718564"/>
    </source>
</evidence>
<feature type="active site" evidence="4">
    <location>
        <position position="49"/>
    </location>
</feature>
<dbReference type="Pfam" id="PF01339">
    <property type="entry name" value="CheB_methylest"/>
    <property type="match status" value="1"/>
</dbReference>
<accession>A0ABX1PFU1</accession>
<feature type="active site" evidence="4">
    <location>
        <position position="142"/>
    </location>
</feature>
<reference evidence="6 7" key="1">
    <citation type="submission" date="2018-06" db="EMBL/GenBank/DDBJ databases">
        <title>Comparative genomics of Brasilonema spp. strains.</title>
        <authorList>
            <person name="Alvarenga D.O."/>
            <person name="Fiore M.F."/>
            <person name="Varani A.M."/>
        </authorList>
    </citation>
    <scope>NUCLEOTIDE SEQUENCE [LARGE SCALE GENOMIC DNA]</scope>
    <source>
        <strain evidence="6 7">SPC951</strain>
    </source>
</reference>
<dbReference type="Proteomes" id="UP000718564">
    <property type="component" value="Unassembled WGS sequence"/>
</dbReference>
<organism evidence="6 7">
    <name type="scientific">Brasilonema bromeliae SPC951</name>
    <dbReference type="NCBI Taxonomy" id="385972"/>
    <lineage>
        <taxon>Bacteria</taxon>
        <taxon>Bacillati</taxon>
        <taxon>Cyanobacteriota</taxon>
        <taxon>Cyanophyceae</taxon>
        <taxon>Nostocales</taxon>
        <taxon>Scytonemataceae</taxon>
        <taxon>Brasilonema</taxon>
        <taxon>Bromeliae group (in: Brasilonema)</taxon>
    </lineage>
</organism>
<keyword evidence="1 4" id="KW-0378">Hydrolase</keyword>
<dbReference type="RefSeq" id="WP_169157653.1">
    <property type="nucleotide sequence ID" value="NZ_CAWPJE010000262.1"/>
</dbReference>
<dbReference type="PANTHER" id="PTHR42872">
    <property type="entry name" value="PROTEIN-GLUTAMATE METHYLESTERASE/PROTEIN-GLUTAMINE GLUTAMINASE"/>
    <property type="match status" value="1"/>
</dbReference>
<proteinExistence type="predicted"/>
<dbReference type="InterPro" id="IPR000673">
    <property type="entry name" value="Sig_transdc_resp-reg_Me-estase"/>
</dbReference>
<dbReference type="SUPFAM" id="SSF52738">
    <property type="entry name" value="Methylesterase CheB, C-terminal domain"/>
    <property type="match status" value="1"/>
</dbReference>
<evidence type="ECO:0000256" key="1">
    <source>
        <dbReference type="ARBA" id="ARBA00022801"/>
    </source>
</evidence>
<dbReference type="Gene3D" id="3.40.50.180">
    <property type="entry name" value="Methylesterase CheB, C-terminal domain"/>
    <property type="match status" value="1"/>
</dbReference>
<evidence type="ECO:0000259" key="5">
    <source>
        <dbReference type="PROSITE" id="PS50122"/>
    </source>
</evidence>
<sequence>MGHTVVSHFPNVAYNVVAIAASRGGLKAISQILSTLPAEFPAPITLVQHLSPQHRSHMAEILSRRTALQVKEAEEGELLRPGTVYIAVPNKHLVVNPDATLSLSDAPKINFVRPAGDKLFTSVASSFKSRAIGVVLTGKDGDGVLGVLAIKKYGGTVIVQDEASSECFSMPKSAIDTGKVDFVLPLDAIAHRLLTLVTTQEVHSQELSQKSSNSSAGLTSGR</sequence>
<protein>
    <recommendedName>
        <fullName evidence="2">protein-glutamate methylesterase</fullName>
        <ecNumber evidence="2">3.1.1.61</ecNumber>
    </recommendedName>
</protein>
<name>A0ABX1PFU1_9CYAN</name>
<dbReference type="PROSITE" id="PS50122">
    <property type="entry name" value="CHEB"/>
    <property type="match status" value="1"/>
</dbReference>
<evidence type="ECO:0000256" key="3">
    <source>
        <dbReference type="ARBA" id="ARBA00048267"/>
    </source>
</evidence>
<keyword evidence="4" id="KW-0145">Chemotaxis</keyword>
<dbReference type="CDD" id="cd16433">
    <property type="entry name" value="CheB"/>
    <property type="match status" value="1"/>
</dbReference>
<dbReference type="EC" id="3.1.1.61" evidence="2"/>
<dbReference type="EMBL" id="QMEB01000261">
    <property type="protein sequence ID" value="NMG22456.1"/>
    <property type="molecule type" value="Genomic_DNA"/>
</dbReference>
<keyword evidence="7" id="KW-1185">Reference proteome</keyword>
<evidence type="ECO:0000256" key="2">
    <source>
        <dbReference type="ARBA" id="ARBA00039140"/>
    </source>
</evidence>
<dbReference type="PANTHER" id="PTHR42872:SF6">
    <property type="entry name" value="PROTEIN-GLUTAMATE METHYLESTERASE_PROTEIN-GLUTAMINE GLUTAMINASE"/>
    <property type="match status" value="1"/>
</dbReference>
<comment type="caution">
    <text evidence="6">The sequence shown here is derived from an EMBL/GenBank/DDBJ whole genome shotgun (WGS) entry which is preliminary data.</text>
</comment>